<keyword evidence="4" id="KW-0677">Repeat</keyword>
<dbReference type="GO" id="GO:0016301">
    <property type="term" value="F:kinase activity"/>
    <property type="evidence" value="ECO:0007669"/>
    <property type="project" value="UniProtKB-KW"/>
</dbReference>
<evidence type="ECO:0000256" key="2">
    <source>
        <dbReference type="ARBA" id="ARBA00022490"/>
    </source>
</evidence>
<dbReference type="Proteomes" id="UP000747542">
    <property type="component" value="Unassembled WGS sequence"/>
</dbReference>
<evidence type="ECO:0000256" key="3">
    <source>
        <dbReference type="ARBA" id="ARBA00022614"/>
    </source>
</evidence>
<dbReference type="AlphaFoldDB" id="A0A8J5JN45"/>
<feature type="compositionally biased region" description="Polar residues" evidence="5">
    <location>
        <begin position="864"/>
        <end position="894"/>
    </location>
</feature>
<dbReference type="EMBL" id="JAHLQT010034570">
    <property type="protein sequence ID" value="KAG7158575.1"/>
    <property type="molecule type" value="Genomic_DNA"/>
</dbReference>
<evidence type="ECO:0000256" key="5">
    <source>
        <dbReference type="SAM" id="MobiDB-lite"/>
    </source>
</evidence>
<gene>
    <name evidence="6" type="primary">Stk11IP-L6</name>
    <name evidence="6" type="ORF">Hamer_G029670</name>
</gene>
<reference evidence="6" key="1">
    <citation type="journal article" date="2021" name="Sci. Adv.">
        <title>The American lobster genome reveals insights on longevity, neural, and immune adaptations.</title>
        <authorList>
            <person name="Polinski J.M."/>
            <person name="Zimin A.V."/>
            <person name="Clark K.F."/>
            <person name="Kohn A.B."/>
            <person name="Sadowski N."/>
            <person name="Timp W."/>
            <person name="Ptitsyn A."/>
            <person name="Khanna P."/>
            <person name="Romanova D.Y."/>
            <person name="Williams P."/>
            <person name="Greenwood S.J."/>
            <person name="Moroz L.L."/>
            <person name="Walt D.R."/>
            <person name="Bodnar A.G."/>
        </authorList>
    </citation>
    <scope>NUCLEOTIDE SEQUENCE</scope>
    <source>
        <strain evidence="6">GMGI-L3</strain>
    </source>
</reference>
<feature type="region of interest" description="Disordered" evidence="5">
    <location>
        <begin position="863"/>
        <end position="915"/>
    </location>
</feature>
<dbReference type="InterPro" id="IPR032675">
    <property type="entry name" value="LRR_dom_sf"/>
</dbReference>
<feature type="non-terminal residue" evidence="6">
    <location>
        <position position="1"/>
    </location>
</feature>
<feature type="compositionally biased region" description="Basic residues" evidence="5">
    <location>
        <begin position="905"/>
        <end position="915"/>
    </location>
</feature>
<evidence type="ECO:0000313" key="6">
    <source>
        <dbReference type="EMBL" id="KAG7158575.1"/>
    </source>
</evidence>
<dbReference type="GO" id="GO:0005737">
    <property type="term" value="C:cytoplasm"/>
    <property type="evidence" value="ECO:0007669"/>
    <property type="project" value="UniProtKB-SubCell"/>
</dbReference>
<feature type="region of interest" description="Disordered" evidence="5">
    <location>
        <begin position="808"/>
        <end position="830"/>
    </location>
</feature>
<feature type="compositionally biased region" description="Basic and acidic residues" evidence="5">
    <location>
        <begin position="817"/>
        <end position="829"/>
    </location>
</feature>
<feature type="compositionally biased region" description="Basic residues" evidence="5">
    <location>
        <begin position="218"/>
        <end position="228"/>
    </location>
</feature>
<feature type="region of interest" description="Disordered" evidence="5">
    <location>
        <begin position="615"/>
        <end position="650"/>
    </location>
</feature>
<comment type="subcellular location">
    <subcellularLocation>
        <location evidence="1">Cytoplasm</location>
    </subcellularLocation>
</comment>
<feature type="non-terminal residue" evidence="6">
    <location>
        <position position="915"/>
    </location>
</feature>
<keyword evidence="6" id="KW-0418">Kinase</keyword>
<organism evidence="6 7">
    <name type="scientific">Homarus americanus</name>
    <name type="common">American lobster</name>
    <dbReference type="NCBI Taxonomy" id="6706"/>
    <lineage>
        <taxon>Eukaryota</taxon>
        <taxon>Metazoa</taxon>
        <taxon>Ecdysozoa</taxon>
        <taxon>Arthropoda</taxon>
        <taxon>Crustacea</taxon>
        <taxon>Multicrustacea</taxon>
        <taxon>Malacostraca</taxon>
        <taxon>Eumalacostraca</taxon>
        <taxon>Eucarida</taxon>
        <taxon>Decapoda</taxon>
        <taxon>Pleocyemata</taxon>
        <taxon>Astacidea</taxon>
        <taxon>Nephropoidea</taxon>
        <taxon>Nephropidae</taxon>
        <taxon>Homarus</taxon>
    </lineage>
</organism>
<name>A0A8J5JN45_HOMAM</name>
<feature type="region of interest" description="Disordered" evidence="5">
    <location>
        <begin position="200"/>
        <end position="228"/>
    </location>
</feature>
<sequence length="915" mass="101377">ILDLSHCELEDASALEYLPTVSLLDLSHNQLRLLPRLSPTATYSLIVLIANNNLFSHISGLHEMNNIEELDLRDNVLSLKEALSPIGALPHIRVLKISGNPITWDLNYRSQIIRQLNPATANHKVVFDDVPLTGQEYDEVGMHAVPAGSSYSPELLSSLSSLCSPVNPISPAHGLISQPLYSPEEADLIQLDPVDSQPASLVNDSAPVSLKNSGNGQPRRKSKKKRTRHIAITDPDNEDMDNDSIHLADSDMLERMVCIELLELRKCILFEGVPDPPPPSLAAGPTFTLPTSESFTQALNAHTLKTDMRNPAPEQSNRLLEEILQSKPHSGTPGAQCDMTNLVNMATNEISNQDEIEHFLCLEEVTANALFAVFIIIILYSTCIPAEDEVFSSSKRLSTCNTGSNINNQSPLETPPRRGRAASRLAHEKMKRVPMTTKKTRGTCQVIFKGDSFESSSSYKEVVKGADSGHGENCESHFEEMEYESTVDPCESAVNPLALDTPSKKNDGVKCLSVKVSLERLSHLHTSQEVDSSKDTTQVTVTNAYQEEGVGCISETTCSYSNLRLEDSDDNKSTRIKELDVQRSGNEMCKGKEKEEPLSPNNCTENACTKCENYDECNSQSRTPEESKQKNLLQPIPSGRTTRTKQKELQLSTRGDITDNMVSTADQPHPIPKPRLTRTKQKEVLPLLDTIDESEGQLLPPMDFPKPRMTRTKTKAKEQTNKFENVEYDSQSSVEEGYNTHEKAVAQPSEEIPMSRSTRTKKKVIEVISLTDTPVKNDINKSVDNESQKPRTTRTKKRMFDELGVDQPTRSTRTKCKKMEEQPEKESVASEKLGLCLFLTEPEDEKDGKSSQVVQKSPLVRSVPSVTSMKPSQSATSYTSENTVMAATSTQNTEIGPVTHSPAHVTRHARVRHAK</sequence>
<evidence type="ECO:0000313" key="7">
    <source>
        <dbReference type="Proteomes" id="UP000747542"/>
    </source>
</evidence>
<feature type="region of interest" description="Disordered" evidence="5">
    <location>
        <begin position="695"/>
        <end position="758"/>
    </location>
</feature>
<dbReference type="SUPFAM" id="SSF52075">
    <property type="entry name" value="Outer arm dynein light chain 1"/>
    <property type="match status" value="1"/>
</dbReference>
<keyword evidence="2" id="KW-0963">Cytoplasm</keyword>
<dbReference type="PANTHER" id="PTHR15454:SF69">
    <property type="entry name" value="SERINE_THREONINE-PROTEIN KINASE 11-INTERACTING PROTEIN"/>
    <property type="match status" value="1"/>
</dbReference>
<dbReference type="Gene3D" id="3.80.10.10">
    <property type="entry name" value="Ribonuclease Inhibitor"/>
    <property type="match status" value="1"/>
</dbReference>
<evidence type="ECO:0000256" key="4">
    <source>
        <dbReference type="ARBA" id="ARBA00022737"/>
    </source>
</evidence>
<proteinExistence type="predicted"/>
<protein>
    <submittedName>
        <fullName evidence="6">Serine/threonine-protein kinase 11-interacting protein-like 6</fullName>
    </submittedName>
</protein>
<keyword evidence="3" id="KW-0433">Leucine-rich repeat</keyword>
<feature type="region of interest" description="Disordered" evidence="5">
    <location>
        <begin position="586"/>
        <end position="605"/>
    </location>
</feature>
<keyword evidence="6" id="KW-0808">Transferase</keyword>
<accession>A0A8J5JN45</accession>
<dbReference type="PANTHER" id="PTHR15454">
    <property type="entry name" value="NISCHARIN RELATED"/>
    <property type="match status" value="1"/>
</dbReference>
<feature type="compositionally biased region" description="Basic and acidic residues" evidence="5">
    <location>
        <begin position="715"/>
        <end position="725"/>
    </location>
</feature>
<evidence type="ECO:0000256" key="1">
    <source>
        <dbReference type="ARBA" id="ARBA00004496"/>
    </source>
</evidence>
<keyword evidence="7" id="KW-1185">Reference proteome</keyword>
<comment type="caution">
    <text evidence="6">The sequence shown here is derived from an EMBL/GenBank/DDBJ whole genome shotgun (WGS) entry which is preliminary data.</text>
</comment>